<evidence type="ECO:0000259" key="3">
    <source>
        <dbReference type="PROSITE" id="PS50969"/>
    </source>
</evidence>
<dbReference type="GO" id="GO:0015031">
    <property type="term" value="P:protein transport"/>
    <property type="evidence" value="ECO:0007669"/>
    <property type="project" value="UniProtKB-KW"/>
</dbReference>
<dbReference type="InterPro" id="IPR023214">
    <property type="entry name" value="HAD_sf"/>
</dbReference>
<accession>A0A7G2C9Z3</accession>
<comment type="function">
    <text evidence="1">Essential component of the TIM23 complex, a complex that mediates the translocation of transit peptide-containing proteins across the mitochondrial inner membrane.</text>
</comment>
<name>A0A7G2C9Z3_9TRYP</name>
<proteinExistence type="inferred from homology"/>
<evidence type="ECO:0000313" key="4">
    <source>
        <dbReference type="EMBL" id="CAD2216680.1"/>
    </source>
</evidence>
<evidence type="ECO:0000256" key="1">
    <source>
        <dbReference type="RuleBase" id="RU365079"/>
    </source>
</evidence>
<dbReference type="InterPro" id="IPR036412">
    <property type="entry name" value="HAD-like_sf"/>
</dbReference>
<dbReference type="Proteomes" id="UP000515908">
    <property type="component" value="Chromosome 07"/>
</dbReference>
<dbReference type="InterPro" id="IPR004274">
    <property type="entry name" value="FCP1_dom"/>
</dbReference>
<feature type="region of interest" description="Disordered" evidence="2">
    <location>
        <begin position="67"/>
        <end position="87"/>
    </location>
</feature>
<keyword evidence="1" id="KW-0809">Transit peptide</keyword>
<dbReference type="InterPro" id="IPR050365">
    <property type="entry name" value="TIM50"/>
</dbReference>
<dbReference type="PROSITE" id="PS50969">
    <property type="entry name" value="FCP1"/>
    <property type="match status" value="1"/>
</dbReference>
<comment type="subunit">
    <text evidence="1">Component of the TIM23 complex.</text>
</comment>
<evidence type="ECO:0000256" key="2">
    <source>
        <dbReference type="SAM" id="MobiDB-lite"/>
    </source>
</evidence>
<keyword evidence="5" id="KW-1185">Reference proteome</keyword>
<gene>
    <name evidence="4" type="ORF">ADEAN_000414200</name>
</gene>
<sequence length="311" mass="34830">MSEEELFNIDNLSPFKTWNFTSFLLPQPSSGTEAHKNTLALDLDETLIFASTVPIKNADAVITVHVPPTSSSADEPNNSEDHSATVPLPSTPNSYRLYIRYRPFLREFLQYVIQHYEVIIFTASRYYYCGAILKQMEQDFPNLRFMKPGADAVKLNRTAETEKQYVTVLHRNHCTPTNAGYIKDLHLLGRSLKRTVLIDNNAVCGAFQPYNSLLIKDYVGEVDTTSAEAANDTAASLLKEVKGYNANQAPSTEFKDSRSDDTVLKDLIRPGGLMECLSTTDDIPFTLTKTMEYNILIGKSTQIGGPIRKEN</sequence>
<dbReference type="PANTHER" id="PTHR12210">
    <property type="entry name" value="DULLARD PROTEIN PHOSPHATASE"/>
    <property type="match status" value="1"/>
</dbReference>
<protein>
    <recommendedName>
        <fullName evidence="1">Mitochondrial import inner membrane translocase subunit TIM50</fullName>
    </recommendedName>
</protein>
<evidence type="ECO:0000313" key="5">
    <source>
        <dbReference type="Proteomes" id="UP000515908"/>
    </source>
</evidence>
<keyword evidence="1" id="KW-0496">Mitochondrion</keyword>
<comment type="subcellular location">
    <subcellularLocation>
        <location evidence="1">Mitochondrion inner membrane</location>
        <topology evidence="1">Single-pass membrane protein</topology>
    </subcellularLocation>
</comment>
<keyword evidence="1" id="KW-0811">Translocation</keyword>
<reference evidence="4 5" key="1">
    <citation type="submission" date="2020-08" db="EMBL/GenBank/DDBJ databases">
        <authorList>
            <person name="Newling K."/>
            <person name="Davey J."/>
            <person name="Forrester S."/>
        </authorList>
    </citation>
    <scope>NUCLEOTIDE SEQUENCE [LARGE SCALE GENOMIC DNA]</scope>
    <source>
        <strain evidence="5">Crithidia deanei Carvalho (ATCC PRA-265)</strain>
    </source>
</reference>
<dbReference type="Gene3D" id="3.40.50.1000">
    <property type="entry name" value="HAD superfamily/HAD-like"/>
    <property type="match status" value="1"/>
</dbReference>
<dbReference type="OrthoDB" id="277011at2759"/>
<comment type="similarity">
    <text evidence="1">Belongs to the TIM50 family.</text>
</comment>
<dbReference type="SMART" id="SM00577">
    <property type="entry name" value="CPDc"/>
    <property type="match status" value="1"/>
</dbReference>
<dbReference type="GO" id="GO:0005744">
    <property type="term" value="C:TIM23 mitochondrial import inner membrane translocase complex"/>
    <property type="evidence" value="ECO:0007669"/>
    <property type="project" value="UniProtKB-UniRule"/>
</dbReference>
<dbReference type="EMBL" id="LR877151">
    <property type="protein sequence ID" value="CAD2216680.1"/>
    <property type="molecule type" value="Genomic_DNA"/>
</dbReference>
<organism evidence="4 5">
    <name type="scientific">Angomonas deanei</name>
    <dbReference type="NCBI Taxonomy" id="59799"/>
    <lineage>
        <taxon>Eukaryota</taxon>
        <taxon>Discoba</taxon>
        <taxon>Euglenozoa</taxon>
        <taxon>Kinetoplastea</taxon>
        <taxon>Metakinetoplastina</taxon>
        <taxon>Trypanosomatida</taxon>
        <taxon>Trypanosomatidae</taxon>
        <taxon>Strigomonadinae</taxon>
        <taxon>Angomonas</taxon>
    </lineage>
</organism>
<dbReference type="VEuPathDB" id="TriTrypDB:ADEAN_000414200"/>
<dbReference type="Pfam" id="PF03031">
    <property type="entry name" value="NIF"/>
    <property type="match status" value="1"/>
</dbReference>
<feature type="domain" description="FCP1 homology" evidence="3">
    <location>
        <begin position="32"/>
        <end position="241"/>
    </location>
</feature>
<dbReference type="SUPFAM" id="SSF56784">
    <property type="entry name" value="HAD-like"/>
    <property type="match status" value="1"/>
</dbReference>
<keyword evidence="1" id="KW-0813">Transport</keyword>
<keyword evidence="1" id="KW-0653">Protein transport</keyword>
<dbReference type="CDD" id="cd07521">
    <property type="entry name" value="HAD_FCP1-like"/>
    <property type="match status" value="1"/>
</dbReference>
<dbReference type="AlphaFoldDB" id="A0A7G2C9Z3"/>